<evidence type="ECO:0000313" key="3">
    <source>
        <dbReference type="Proteomes" id="UP000189738"/>
    </source>
</evidence>
<dbReference type="Proteomes" id="UP000189738">
    <property type="component" value="Chromosome"/>
</dbReference>
<proteinExistence type="predicted"/>
<protein>
    <submittedName>
        <fullName evidence="2">Uncharacterized protein</fullName>
    </submittedName>
</protein>
<accession>A0A1T3DK79</accession>
<gene>
    <name evidence="1" type="ORF">AYC66_08875</name>
    <name evidence="2" type="ORF">BAY09_01010</name>
</gene>
<organism evidence="2">
    <name type="scientific">Elizabethkingia anophelis</name>
    <dbReference type="NCBI Taxonomy" id="1117645"/>
    <lineage>
        <taxon>Bacteria</taxon>
        <taxon>Pseudomonadati</taxon>
        <taxon>Bacteroidota</taxon>
        <taxon>Flavobacteriia</taxon>
        <taxon>Flavobacteriales</taxon>
        <taxon>Weeksellaceae</taxon>
        <taxon>Elizabethkingia</taxon>
    </lineage>
</organism>
<reference evidence="2" key="2">
    <citation type="submission" date="2016-06" db="EMBL/GenBank/DDBJ databases">
        <authorList>
            <person name="Nicholson A.C."/>
        </authorList>
    </citation>
    <scope>NUCLEOTIDE SEQUENCE [LARGE SCALE GENOMIC DNA]</scope>
    <source>
        <strain evidence="2">E6809</strain>
    </source>
</reference>
<dbReference type="EMBL" id="MAHS01000009">
    <property type="protein sequence ID" value="OPB49345.1"/>
    <property type="molecule type" value="Genomic_DNA"/>
</dbReference>
<evidence type="ECO:0000313" key="1">
    <source>
        <dbReference type="EMBL" id="AQX50782.1"/>
    </source>
</evidence>
<dbReference type="AlphaFoldDB" id="A0A1T3DK79"/>
<sequence>MKNTILDLLINKIFIMKKLERKELKSFSGSGSKVCNNHLVPGDQLPEEGGYYDCPCNTQVFCRNMGACITVSANGIPDFCEL</sequence>
<dbReference type="EMBL" id="CP014339">
    <property type="protein sequence ID" value="AQX50782.1"/>
    <property type="molecule type" value="Genomic_DNA"/>
</dbReference>
<name>A0A1T3DK79_9FLAO</name>
<reference evidence="1 3" key="1">
    <citation type="submission" date="2016-02" db="EMBL/GenBank/DDBJ databases">
        <authorList>
            <person name="Nicholson A.C."/>
            <person name="Humrighouse B.W."/>
            <person name="Loparev V."/>
            <person name="Emery B."/>
            <person name="Graziano J."/>
            <person name="McQuiston J.R."/>
        </authorList>
    </citation>
    <scope>NUCLEOTIDE SEQUENCE [LARGE SCALE GENOMIC DNA]</scope>
    <source>
        <strain evidence="1 3">E6809</strain>
    </source>
</reference>
<evidence type="ECO:0000313" key="2">
    <source>
        <dbReference type="EMBL" id="OPB49345.1"/>
    </source>
</evidence>